<feature type="transmembrane region" description="Helical" evidence="1">
    <location>
        <begin position="6"/>
        <end position="24"/>
    </location>
</feature>
<keyword evidence="1" id="KW-0472">Membrane</keyword>
<dbReference type="KEGG" id="bpt:Bpet3243"/>
<dbReference type="STRING" id="94624.Bpet3243"/>
<gene>
    <name evidence="2" type="primary">ccoQ</name>
    <name evidence="2" type="ordered locus">Bpet3243</name>
</gene>
<evidence type="ECO:0000313" key="2">
    <source>
        <dbReference type="EMBL" id="CAP43585.1"/>
    </source>
</evidence>
<reference evidence="2 3" key="1">
    <citation type="journal article" date="2008" name="BMC Genomics">
        <title>The missing link: Bordetella petrii is endowed with both the metabolic versatility of environmental bacteria and virulence traits of pathogenic Bordetellae.</title>
        <authorList>
            <person name="Gross R."/>
            <person name="Guzman C.A."/>
            <person name="Sebaihia M."/>
            <person name="Martins Dos Santos V.A."/>
            <person name="Pieper D.H."/>
            <person name="Koebnik R."/>
            <person name="Lechner M."/>
            <person name="Bartels D."/>
            <person name="Buhrmester J."/>
            <person name="Choudhuri J.V."/>
            <person name="Ebensen T."/>
            <person name="Gaigalat L."/>
            <person name="Herrmann S."/>
            <person name="Khachane A.N."/>
            <person name="Larisch C."/>
            <person name="Link S."/>
            <person name="Linke B."/>
            <person name="Meyer F."/>
            <person name="Mormann S."/>
            <person name="Nakunst D."/>
            <person name="Rueckert C."/>
            <person name="Schneiker-Bekel S."/>
            <person name="Schulze K."/>
            <person name="Vorhoelter F.J."/>
            <person name="Yevsa T."/>
            <person name="Engle J.T."/>
            <person name="Goldman W.E."/>
            <person name="Puehler A."/>
            <person name="Goebel U.B."/>
            <person name="Goesmann A."/>
            <person name="Bloecker H."/>
            <person name="Kaiser O."/>
            <person name="Martinez-Arias R."/>
        </authorList>
    </citation>
    <scope>NUCLEOTIDE SEQUENCE [LARGE SCALE GENOMIC DNA]</scope>
    <source>
        <strain evidence="3">ATCC BAA-461 / DSM 12804 / CCUG 43448 / CIP 107267 / Se-1111R</strain>
    </source>
</reference>
<keyword evidence="3" id="KW-1185">Reference proteome</keyword>
<protein>
    <submittedName>
        <fullName evidence="2">CcoQ protein</fullName>
    </submittedName>
</protein>
<keyword evidence="1" id="KW-0812">Transmembrane</keyword>
<evidence type="ECO:0000313" key="3">
    <source>
        <dbReference type="Proteomes" id="UP000001225"/>
    </source>
</evidence>
<dbReference type="AlphaFoldDB" id="A9IUT8"/>
<organism evidence="2 3">
    <name type="scientific">Bordetella petrii (strain ATCC BAA-461 / DSM 12804 / CCUG 43448 / CIP 107267 / Se-1111R)</name>
    <dbReference type="NCBI Taxonomy" id="340100"/>
    <lineage>
        <taxon>Bacteria</taxon>
        <taxon>Pseudomonadati</taxon>
        <taxon>Pseudomonadota</taxon>
        <taxon>Betaproteobacteria</taxon>
        <taxon>Burkholderiales</taxon>
        <taxon>Alcaligenaceae</taxon>
        <taxon>Bordetella</taxon>
    </lineage>
</organism>
<name>A9IUT8_BORPD</name>
<sequence>MLIFTGIMTAISLATFLGIVWWAYSRGRQRANLESALLPFALPDEDGIAQGATRP</sequence>
<dbReference type="eggNOG" id="COG4736">
    <property type="taxonomic scope" value="Bacteria"/>
</dbReference>
<dbReference type="Proteomes" id="UP000001225">
    <property type="component" value="Chromosome"/>
</dbReference>
<keyword evidence="1" id="KW-1133">Transmembrane helix</keyword>
<evidence type="ECO:0000256" key="1">
    <source>
        <dbReference type="SAM" id="Phobius"/>
    </source>
</evidence>
<accession>A9IUT8</accession>
<dbReference type="EMBL" id="AM902716">
    <property type="protein sequence ID" value="CAP43585.1"/>
    <property type="molecule type" value="Genomic_DNA"/>
</dbReference>
<proteinExistence type="predicted"/>